<evidence type="ECO:0000313" key="1">
    <source>
        <dbReference type="EMBL" id="TBO40458.1"/>
    </source>
</evidence>
<evidence type="ECO:0000313" key="2">
    <source>
        <dbReference type="Proteomes" id="UP000291819"/>
    </source>
</evidence>
<dbReference type="RefSeq" id="WP_131031593.1">
    <property type="nucleotide sequence ID" value="NZ_SIXF01000023.1"/>
</dbReference>
<organism evidence="1 2">
    <name type="scientific">Pedobacter kyonggii</name>
    <dbReference type="NCBI Taxonomy" id="1926871"/>
    <lineage>
        <taxon>Bacteria</taxon>
        <taxon>Pseudomonadati</taxon>
        <taxon>Bacteroidota</taxon>
        <taxon>Sphingobacteriia</taxon>
        <taxon>Sphingobacteriales</taxon>
        <taxon>Sphingobacteriaceae</taxon>
        <taxon>Pedobacter</taxon>
    </lineage>
</organism>
<accession>A0A4Q9H942</accession>
<gene>
    <name evidence="1" type="ORF">EYS08_18960</name>
</gene>
<protein>
    <submittedName>
        <fullName evidence="1">Uncharacterized protein</fullName>
    </submittedName>
</protein>
<name>A0A4Q9H942_9SPHI</name>
<keyword evidence="2" id="KW-1185">Reference proteome</keyword>
<sequence length="102" mass="11319">MESTLTIIVVLHLKGTKITYGKFTLGTDRESALETFNMLKGKKESLGACMIQMELIEEIAGLPVPLGTISCNLEQLKENVAIISKEIFRIAQLDDLEIKPLQ</sequence>
<reference evidence="1 2" key="1">
    <citation type="submission" date="2019-02" db="EMBL/GenBank/DDBJ databases">
        <title>Pedobacter kyonggii whole genome sequence analysis.</title>
        <authorList>
            <person name="Dahal R.H."/>
        </authorList>
    </citation>
    <scope>NUCLEOTIDE SEQUENCE [LARGE SCALE GENOMIC DNA]</scope>
    <source>
        <strain evidence="1 2">K-4-11-1</strain>
    </source>
</reference>
<dbReference type="AlphaFoldDB" id="A0A4Q9H942"/>
<dbReference type="EMBL" id="SIXF01000023">
    <property type="protein sequence ID" value="TBO40458.1"/>
    <property type="molecule type" value="Genomic_DNA"/>
</dbReference>
<proteinExistence type="predicted"/>
<dbReference type="Proteomes" id="UP000291819">
    <property type="component" value="Unassembled WGS sequence"/>
</dbReference>
<dbReference type="OrthoDB" id="676292at2"/>
<comment type="caution">
    <text evidence="1">The sequence shown here is derived from an EMBL/GenBank/DDBJ whole genome shotgun (WGS) entry which is preliminary data.</text>
</comment>